<dbReference type="Pfam" id="PF13505">
    <property type="entry name" value="OMP_b-brl"/>
    <property type="match status" value="1"/>
</dbReference>
<dbReference type="InterPro" id="IPR027385">
    <property type="entry name" value="Beta-barrel_OMP"/>
</dbReference>
<evidence type="ECO:0000313" key="5">
    <source>
        <dbReference type="Proteomes" id="UP000273643"/>
    </source>
</evidence>
<dbReference type="SUPFAM" id="SSF56925">
    <property type="entry name" value="OMPA-like"/>
    <property type="match status" value="1"/>
</dbReference>
<keyword evidence="5" id="KW-1185">Reference proteome</keyword>
<dbReference type="Proteomes" id="UP000273643">
    <property type="component" value="Unassembled WGS sequence"/>
</dbReference>
<feature type="chain" id="PRO_5018282199" evidence="2">
    <location>
        <begin position="21"/>
        <end position="193"/>
    </location>
</feature>
<comment type="caution">
    <text evidence="4">The sequence shown here is derived from an EMBL/GenBank/DDBJ whole genome shotgun (WGS) entry which is preliminary data.</text>
</comment>
<dbReference type="EMBL" id="RJUK01000001">
    <property type="protein sequence ID" value="ROQ21656.1"/>
    <property type="molecule type" value="Genomic_DNA"/>
</dbReference>
<organism evidence="4 5">
    <name type="scientific">Marinimicrobium koreense</name>
    <dbReference type="NCBI Taxonomy" id="306545"/>
    <lineage>
        <taxon>Bacteria</taxon>
        <taxon>Pseudomonadati</taxon>
        <taxon>Pseudomonadota</taxon>
        <taxon>Gammaproteobacteria</taxon>
        <taxon>Cellvibrionales</taxon>
        <taxon>Cellvibrionaceae</taxon>
        <taxon>Marinimicrobium</taxon>
    </lineage>
</organism>
<dbReference type="RefSeq" id="WP_170162903.1">
    <property type="nucleotide sequence ID" value="NZ_RJUK01000001.1"/>
</dbReference>
<sequence length="193" mass="21527">MKTAWSIGAALVLLAVPALADNHRGFYAGIGGGVVTGDARTPYDEAEMPVVEFSAGYKYNGLLGLEARLGAGLKDDRDISSDYFLAEQATDASLSEIEREVKTYSALYYRPEITNEVARLYGLLGYAALDTQVTRWQGNTGTEADDSLSGTSYGIGMGWFVNKRLNFNIEYRQLVKTDDYRFETYTLQWDYRF</sequence>
<evidence type="ECO:0000313" key="4">
    <source>
        <dbReference type="EMBL" id="ROQ21656.1"/>
    </source>
</evidence>
<proteinExistence type="predicted"/>
<gene>
    <name evidence="4" type="ORF">EDC38_2282</name>
</gene>
<dbReference type="AlphaFoldDB" id="A0A3N1PAE1"/>
<dbReference type="Gene3D" id="2.40.160.20">
    <property type="match status" value="1"/>
</dbReference>
<evidence type="ECO:0000256" key="1">
    <source>
        <dbReference type="ARBA" id="ARBA00022729"/>
    </source>
</evidence>
<evidence type="ECO:0000256" key="2">
    <source>
        <dbReference type="SAM" id="SignalP"/>
    </source>
</evidence>
<protein>
    <submittedName>
        <fullName evidence="4">Outer membrane protein with beta-barrel domain</fullName>
    </submittedName>
</protein>
<feature type="signal peptide" evidence="2">
    <location>
        <begin position="1"/>
        <end position="20"/>
    </location>
</feature>
<dbReference type="InterPro" id="IPR011250">
    <property type="entry name" value="OMP/PagP_B-barrel"/>
</dbReference>
<keyword evidence="1 2" id="KW-0732">Signal</keyword>
<feature type="domain" description="Outer membrane protein beta-barrel" evidence="3">
    <location>
        <begin position="9"/>
        <end position="193"/>
    </location>
</feature>
<name>A0A3N1PAE1_9GAMM</name>
<reference evidence="4 5" key="1">
    <citation type="submission" date="2018-11" db="EMBL/GenBank/DDBJ databases">
        <title>Genomic Encyclopedia of Type Strains, Phase IV (KMG-IV): sequencing the most valuable type-strain genomes for metagenomic binning, comparative biology and taxonomic classification.</title>
        <authorList>
            <person name="Goeker M."/>
        </authorList>
    </citation>
    <scope>NUCLEOTIDE SEQUENCE [LARGE SCALE GENOMIC DNA]</scope>
    <source>
        <strain evidence="4 5">DSM 16974</strain>
    </source>
</reference>
<accession>A0A3N1PAE1</accession>
<evidence type="ECO:0000259" key="3">
    <source>
        <dbReference type="Pfam" id="PF13505"/>
    </source>
</evidence>